<proteinExistence type="predicted"/>
<keyword evidence="2" id="KW-1185">Reference proteome</keyword>
<evidence type="ECO:0000313" key="2">
    <source>
        <dbReference type="Proteomes" id="UP000316628"/>
    </source>
</evidence>
<evidence type="ECO:0000313" key="1">
    <source>
        <dbReference type="EMBL" id="TQM78676.1"/>
    </source>
</evidence>
<name>A0A543J770_9PSEU</name>
<dbReference type="AlphaFoldDB" id="A0A543J770"/>
<comment type="caution">
    <text evidence="1">The sequence shown here is derived from an EMBL/GenBank/DDBJ whole genome shotgun (WGS) entry which is preliminary data.</text>
</comment>
<dbReference type="EMBL" id="VFPP01000001">
    <property type="protein sequence ID" value="TQM78676.1"/>
    <property type="molecule type" value="Genomic_DNA"/>
</dbReference>
<evidence type="ECO:0008006" key="3">
    <source>
        <dbReference type="Google" id="ProtNLM"/>
    </source>
</evidence>
<reference evidence="1 2" key="1">
    <citation type="submission" date="2019-06" db="EMBL/GenBank/DDBJ databases">
        <title>Sequencing the genomes of 1000 actinobacteria strains.</title>
        <authorList>
            <person name="Klenk H.-P."/>
        </authorList>
    </citation>
    <scope>NUCLEOTIDE SEQUENCE [LARGE SCALE GENOMIC DNA]</scope>
    <source>
        <strain evidence="1 2">DSM 45456</strain>
    </source>
</reference>
<organism evidence="1 2">
    <name type="scientific">Saccharothrix saharensis</name>
    <dbReference type="NCBI Taxonomy" id="571190"/>
    <lineage>
        <taxon>Bacteria</taxon>
        <taxon>Bacillati</taxon>
        <taxon>Actinomycetota</taxon>
        <taxon>Actinomycetes</taxon>
        <taxon>Pseudonocardiales</taxon>
        <taxon>Pseudonocardiaceae</taxon>
        <taxon>Saccharothrix</taxon>
    </lineage>
</organism>
<sequence length="298" mass="32968">MTGVIGSAPGTAERIEAMDDLYSRNPGHLGEYLDDHRWTATPEVRVDFTWYLVKRFGRGPDVVVDLASDRTVPAETRLRDLDVDRRAATPHVLESIIEDARGHLRIMERAIALLVPVSPDSAFGHLHGIATNRGYSFDERVGAVKAAVEHFEPQQRTALYRAVVTGDGVTTAELRAAASALKWAHDREGRALCAEIARRDTLSVDDRLWFVGKTRHGEALDLLREFAREPAEDPVMRVEAAHQAATKGDSDDRRYLLAPAADHTVPYPLRNNIITNLADADRAEVLRAIAHGLHDNPG</sequence>
<dbReference type="RefSeq" id="WP_141975380.1">
    <property type="nucleotide sequence ID" value="NZ_VFPP01000001.1"/>
</dbReference>
<accession>A0A543J770</accession>
<dbReference type="Proteomes" id="UP000316628">
    <property type="component" value="Unassembled WGS sequence"/>
</dbReference>
<gene>
    <name evidence="1" type="ORF">FHX81_0952</name>
</gene>
<protein>
    <recommendedName>
        <fullName evidence="3">HEAT repeat protein</fullName>
    </recommendedName>
</protein>